<dbReference type="Gene3D" id="2.60.40.10">
    <property type="entry name" value="Immunoglobulins"/>
    <property type="match status" value="2"/>
</dbReference>
<dbReference type="InterPro" id="IPR007110">
    <property type="entry name" value="Ig-like_dom"/>
</dbReference>
<dbReference type="AlphaFoldDB" id="A0A6J2RDK8"/>
<accession>A0A6J2RDK8</accession>
<sequence>MASFSLIRLCLLSLTHATVGLQSFDNVVMFALLGEGITLPCGIPSITSCSSVNWNLAGEFRTVTEVVKAGMVTAPNALRLGLLKDCSLKINRLVLDDARIYSCNSGLLNSNVSLQILAIAERSTPADSTIELQCFLNTYKGYVACSNTGIHIKWSTEDNTPIHGDRFQFKHESECFSKLIITKKLTDHHRKWKCQLTHNDMVQATITYTTTIQDGTEEVFTAVGESVSLSCSNTSSLSMSGLVKWSVGERTLADDVSPYKGQTEALHVKKDYSLVISKVKPLHTGDYQCTEFTDQQKVFNKIRLHTLDVTSEHGPGDDNLTLTCVLTCTKDCGKDFNLTWSGGSHNSWQSGLMHDNNTLINRLFLPVFSMTDEITCFVQREGEVMASKKWRIINPLQTPAWVVLPIALLICLTAGGLYMYMKRKHNKDAGNEQSNIRMMHVYEVIQDATNEELHQQTQTKRGAENTTGSFYDLLQAVN</sequence>
<dbReference type="GO" id="GO:0042110">
    <property type="term" value="P:T cell activation"/>
    <property type="evidence" value="ECO:0007669"/>
    <property type="project" value="TreeGrafter"/>
</dbReference>
<protein>
    <submittedName>
        <fullName evidence="5">Uncharacterized protein LOC115021757 isoform X1</fullName>
    </submittedName>
</protein>
<dbReference type="InterPro" id="IPR003599">
    <property type="entry name" value="Ig_sub"/>
</dbReference>
<feature type="domain" description="Ig-like" evidence="3">
    <location>
        <begin position="204"/>
        <end position="290"/>
    </location>
</feature>
<evidence type="ECO:0000313" key="4">
    <source>
        <dbReference type="Proteomes" id="UP000504630"/>
    </source>
</evidence>
<dbReference type="GO" id="GO:0042289">
    <property type="term" value="F:MHC class II protein binding"/>
    <property type="evidence" value="ECO:0007669"/>
    <property type="project" value="TreeGrafter"/>
</dbReference>
<reference evidence="5" key="1">
    <citation type="submission" date="2025-08" db="UniProtKB">
        <authorList>
            <consortium name="RefSeq"/>
        </authorList>
    </citation>
    <scope>IDENTIFICATION</scope>
</reference>
<dbReference type="InterPro" id="IPR013783">
    <property type="entry name" value="Ig-like_fold"/>
</dbReference>
<evidence type="ECO:0000256" key="1">
    <source>
        <dbReference type="SAM" id="Phobius"/>
    </source>
</evidence>
<dbReference type="Pfam" id="PF07686">
    <property type="entry name" value="V-set"/>
    <property type="match status" value="1"/>
</dbReference>
<dbReference type="InParanoid" id="A0A6J2RDK8"/>
<dbReference type="PANTHER" id="PTHR11422">
    <property type="entry name" value="T-CELL SURFACE GLYCOPROTEIN CD4"/>
    <property type="match status" value="1"/>
</dbReference>
<evidence type="ECO:0000313" key="5">
    <source>
        <dbReference type="RefSeq" id="XP_029308251.1"/>
    </source>
</evidence>
<dbReference type="GeneID" id="115021757"/>
<name>A0A6J2RDK8_COTGO</name>
<evidence type="ECO:0000256" key="2">
    <source>
        <dbReference type="SAM" id="SignalP"/>
    </source>
</evidence>
<feature type="domain" description="Ig-like" evidence="3">
    <location>
        <begin position="34"/>
        <end position="113"/>
    </location>
</feature>
<gene>
    <name evidence="5" type="primary">LOC115021757</name>
</gene>
<feature type="transmembrane region" description="Helical" evidence="1">
    <location>
        <begin position="400"/>
        <end position="420"/>
    </location>
</feature>
<organism evidence="4 5">
    <name type="scientific">Cottoperca gobio</name>
    <name type="common">Frogmouth</name>
    <name type="synonym">Aphritis gobio</name>
    <dbReference type="NCBI Taxonomy" id="56716"/>
    <lineage>
        <taxon>Eukaryota</taxon>
        <taxon>Metazoa</taxon>
        <taxon>Chordata</taxon>
        <taxon>Craniata</taxon>
        <taxon>Vertebrata</taxon>
        <taxon>Euteleostomi</taxon>
        <taxon>Actinopterygii</taxon>
        <taxon>Neopterygii</taxon>
        <taxon>Teleostei</taxon>
        <taxon>Neoteleostei</taxon>
        <taxon>Acanthomorphata</taxon>
        <taxon>Eupercaria</taxon>
        <taxon>Perciformes</taxon>
        <taxon>Notothenioidei</taxon>
        <taxon>Bovichtidae</taxon>
        <taxon>Cottoperca</taxon>
    </lineage>
</organism>
<dbReference type="OrthoDB" id="8798303at2759"/>
<feature type="chain" id="PRO_5026845468" evidence="2">
    <location>
        <begin position="18"/>
        <end position="478"/>
    </location>
</feature>
<feature type="signal peptide" evidence="2">
    <location>
        <begin position="1"/>
        <end position="17"/>
    </location>
</feature>
<proteinExistence type="predicted"/>
<dbReference type="PANTHER" id="PTHR11422:SF5">
    <property type="entry name" value="DIVERSE IMMUNOGLOBULIN DOMAIN-CONTAINING PROTEIN 1.1 ISOFORM X1-RELATED"/>
    <property type="match status" value="1"/>
</dbReference>
<dbReference type="RefSeq" id="XP_029308251.1">
    <property type="nucleotide sequence ID" value="XM_029452391.1"/>
</dbReference>
<dbReference type="InterPro" id="IPR036179">
    <property type="entry name" value="Ig-like_dom_sf"/>
</dbReference>
<keyword evidence="1" id="KW-0812">Transmembrane</keyword>
<keyword evidence="4" id="KW-1185">Reference proteome</keyword>
<keyword evidence="1" id="KW-0472">Membrane</keyword>
<dbReference type="GO" id="GO:0035723">
    <property type="term" value="P:interleukin-15-mediated signaling pathway"/>
    <property type="evidence" value="ECO:0007669"/>
    <property type="project" value="TreeGrafter"/>
</dbReference>
<evidence type="ECO:0000259" key="3">
    <source>
        <dbReference type="PROSITE" id="PS50835"/>
    </source>
</evidence>
<dbReference type="InterPro" id="IPR013106">
    <property type="entry name" value="Ig_V-set"/>
</dbReference>
<keyword evidence="2" id="KW-0732">Signal</keyword>
<dbReference type="SUPFAM" id="SSF48726">
    <property type="entry name" value="Immunoglobulin"/>
    <property type="match status" value="2"/>
</dbReference>
<keyword evidence="1" id="KW-1133">Transmembrane helix</keyword>
<dbReference type="GO" id="GO:0045121">
    <property type="term" value="C:membrane raft"/>
    <property type="evidence" value="ECO:0007669"/>
    <property type="project" value="TreeGrafter"/>
</dbReference>
<dbReference type="KEGG" id="cgob:115021757"/>
<dbReference type="SMART" id="SM00409">
    <property type="entry name" value="IG"/>
    <property type="match status" value="3"/>
</dbReference>
<dbReference type="Proteomes" id="UP000504630">
    <property type="component" value="Chromosome 16"/>
</dbReference>
<dbReference type="GO" id="GO:0070374">
    <property type="term" value="P:positive regulation of ERK1 and ERK2 cascade"/>
    <property type="evidence" value="ECO:0007669"/>
    <property type="project" value="TreeGrafter"/>
</dbReference>
<dbReference type="GO" id="GO:0009897">
    <property type="term" value="C:external side of plasma membrane"/>
    <property type="evidence" value="ECO:0007669"/>
    <property type="project" value="TreeGrafter"/>
</dbReference>
<dbReference type="PROSITE" id="PS50835">
    <property type="entry name" value="IG_LIKE"/>
    <property type="match status" value="2"/>
</dbReference>
<dbReference type="GO" id="GO:1990782">
    <property type="term" value="F:protein tyrosine kinase binding"/>
    <property type="evidence" value="ECO:0007669"/>
    <property type="project" value="TreeGrafter"/>
</dbReference>